<dbReference type="SFLD" id="SFLDG01138">
    <property type="entry name" value="C1.6.2:_Deoxy-d-mannose-octulo"/>
    <property type="match status" value="1"/>
</dbReference>
<evidence type="ECO:0000256" key="1">
    <source>
        <dbReference type="ARBA" id="ARBA00000898"/>
    </source>
</evidence>
<dbReference type="GO" id="GO:0009103">
    <property type="term" value="P:lipopolysaccharide biosynthetic process"/>
    <property type="evidence" value="ECO:0007669"/>
    <property type="project" value="UniProtKB-KW"/>
</dbReference>
<keyword evidence="14" id="KW-1185">Reference proteome</keyword>
<name>A0A5E4SK07_9BURK</name>
<feature type="binding site" evidence="12">
    <location>
        <position position="140"/>
    </location>
    <ligand>
        <name>Mg(2+)</name>
        <dbReference type="ChEBI" id="CHEBI:18420"/>
    </ligand>
</feature>
<dbReference type="Proteomes" id="UP000333828">
    <property type="component" value="Unassembled WGS sequence"/>
</dbReference>
<feature type="binding site" evidence="12">
    <location>
        <position position="47"/>
    </location>
    <ligand>
        <name>Mg(2+)</name>
        <dbReference type="ChEBI" id="CHEBI:18420"/>
    </ligand>
</feature>
<gene>
    <name evidence="13" type="primary">kdsC</name>
    <name evidence="13" type="ORF">PIN31115_00867</name>
</gene>
<evidence type="ECO:0000256" key="7">
    <source>
        <dbReference type="ARBA" id="ARBA00022723"/>
    </source>
</evidence>
<dbReference type="GO" id="GO:0046872">
    <property type="term" value="F:metal ion binding"/>
    <property type="evidence" value="ECO:0007669"/>
    <property type="project" value="UniProtKB-KW"/>
</dbReference>
<dbReference type="InterPro" id="IPR023214">
    <property type="entry name" value="HAD_sf"/>
</dbReference>
<dbReference type="PANTHER" id="PTHR21485:SF6">
    <property type="entry name" value="N-ACYLNEURAMINATE CYTIDYLYLTRANSFERASE-RELATED"/>
    <property type="match status" value="1"/>
</dbReference>
<sequence>MNQTRTTAPAPAVTTATTATTAATAAPRFDLEDATARAAKLRVMIFDVDGVLTDGGLRYGPAGETFKTFDSLDGHGLKLLAEAGIVTAIITGRKSDIVAKRAADLGVAHVYQGVHDKRVAFEDLCTKLSVSAQACGHIGDDWPDLPVLTRVGFAACPANAHAEVQSRCHWIASVRGGNGAVRELCDFILHAQGRYDALLAAALA</sequence>
<dbReference type="GO" id="GO:0019143">
    <property type="term" value="F:3-deoxy-manno-octulosonate-8-phosphatase activity"/>
    <property type="evidence" value="ECO:0007669"/>
    <property type="project" value="UniProtKB-EC"/>
</dbReference>
<dbReference type="SUPFAM" id="SSF56784">
    <property type="entry name" value="HAD-like"/>
    <property type="match status" value="1"/>
</dbReference>
<evidence type="ECO:0000256" key="10">
    <source>
        <dbReference type="ARBA" id="ARBA00022985"/>
    </source>
</evidence>
<keyword evidence="7 12" id="KW-0479">Metal-binding</keyword>
<reference evidence="13 14" key="1">
    <citation type="submission" date="2019-08" db="EMBL/GenBank/DDBJ databases">
        <authorList>
            <person name="Peeters C."/>
        </authorList>
    </citation>
    <scope>NUCLEOTIDE SEQUENCE [LARGE SCALE GENOMIC DNA]</scope>
    <source>
        <strain evidence="13 14">LMG 31115</strain>
    </source>
</reference>
<comment type="similarity">
    <text evidence="3">Belongs to the KdsC family.</text>
</comment>
<comment type="catalytic activity">
    <reaction evidence="1">
        <text>3-deoxy-alpha-D-manno-2-octulosonate-8-phosphate + H2O = 3-deoxy-alpha-D-manno-oct-2-ulosonate + phosphate</text>
        <dbReference type="Rhea" id="RHEA:11500"/>
        <dbReference type="ChEBI" id="CHEBI:15377"/>
        <dbReference type="ChEBI" id="CHEBI:43474"/>
        <dbReference type="ChEBI" id="CHEBI:85985"/>
        <dbReference type="ChEBI" id="CHEBI:85986"/>
        <dbReference type="EC" id="3.1.3.45"/>
    </reaction>
</comment>
<evidence type="ECO:0000256" key="8">
    <source>
        <dbReference type="ARBA" id="ARBA00022801"/>
    </source>
</evidence>
<dbReference type="InterPro" id="IPR036412">
    <property type="entry name" value="HAD-like_sf"/>
</dbReference>
<dbReference type="GO" id="GO:0008781">
    <property type="term" value="F:N-acylneuraminate cytidylyltransferase activity"/>
    <property type="evidence" value="ECO:0007669"/>
    <property type="project" value="TreeGrafter"/>
</dbReference>
<evidence type="ECO:0000256" key="9">
    <source>
        <dbReference type="ARBA" id="ARBA00022842"/>
    </source>
</evidence>
<keyword evidence="8 13" id="KW-0378">Hydrolase</keyword>
<dbReference type="InterPro" id="IPR010023">
    <property type="entry name" value="KdsC_fam"/>
</dbReference>
<feature type="binding site" evidence="12">
    <location>
        <position position="49"/>
    </location>
    <ligand>
        <name>substrate</name>
    </ligand>
</feature>
<dbReference type="PIRSF" id="PIRSF006118">
    <property type="entry name" value="KDO8-P_Ptase"/>
    <property type="match status" value="1"/>
</dbReference>
<keyword evidence="9 12" id="KW-0460">Magnesium</keyword>
<evidence type="ECO:0000256" key="3">
    <source>
        <dbReference type="ARBA" id="ARBA00005893"/>
    </source>
</evidence>
<dbReference type="SFLD" id="SFLDS00003">
    <property type="entry name" value="Haloacid_Dehalogenase"/>
    <property type="match status" value="1"/>
</dbReference>
<dbReference type="PANTHER" id="PTHR21485">
    <property type="entry name" value="HAD SUPERFAMILY MEMBERS CMAS AND KDSC"/>
    <property type="match status" value="1"/>
</dbReference>
<evidence type="ECO:0000313" key="14">
    <source>
        <dbReference type="Proteomes" id="UP000333828"/>
    </source>
</evidence>
<organism evidence="13 14">
    <name type="scientific">Pandoraea iniqua</name>
    <dbReference type="NCBI Taxonomy" id="2508288"/>
    <lineage>
        <taxon>Bacteria</taxon>
        <taxon>Pseudomonadati</taxon>
        <taxon>Pseudomonadota</taxon>
        <taxon>Betaproteobacteria</taxon>
        <taxon>Burkholderiales</taxon>
        <taxon>Burkholderiaceae</taxon>
        <taxon>Pandoraea</taxon>
    </lineage>
</organism>
<protein>
    <recommendedName>
        <fullName evidence="6">3-deoxy-D-manno-octulosonate 8-phosphate phosphatase KdsC</fullName>
        <ecNumber evidence="5">3.1.3.45</ecNumber>
    </recommendedName>
    <alternativeName>
        <fullName evidence="11">KDO 8-P phosphatase</fullName>
    </alternativeName>
</protein>
<dbReference type="EC" id="3.1.3.45" evidence="5"/>
<dbReference type="CDD" id="cd01630">
    <property type="entry name" value="HAD_KDO-like"/>
    <property type="match status" value="1"/>
</dbReference>
<evidence type="ECO:0000256" key="5">
    <source>
        <dbReference type="ARBA" id="ARBA00013066"/>
    </source>
</evidence>
<evidence type="ECO:0000256" key="4">
    <source>
        <dbReference type="ARBA" id="ARBA00011881"/>
    </source>
</evidence>
<evidence type="ECO:0000256" key="6">
    <source>
        <dbReference type="ARBA" id="ARBA00020092"/>
    </source>
</evidence>
<dbReference type="AlphaFoldDB" id="A0A5E4SK07"/>
<evidence type="ECO:0000256" key="11">
    <source>
        <dbReference type="ARBA" id="ARBA00031051"/>
    </source>
</evidence>
<evidence type="ECO:0000256" key="2">
    <source>
        <dbReference type="ARBA" id="ARBA00001946"/>
    </source>
</evidence>
<keyword evidence="10" id="KW-0448">Lipopolysaccharide biosynthesis</keyword>
<proteinExistence type="inferred from homology"/>
<comment type="subunit">
    <text evidence="4">Homotetramer.</text>
</comment>
<evidence type="ECO:0000256" key="12">
    <source>
        <dbReference type="PIRSR" id="PIRSR006118-2"/>
    </source>
</evidence>
<comment type="cofactor">
    <cofactor evidence="2 12">
        <name>Mg(2+)</name>
        <dbReference type="ChEBI" id="CHEBI:18420"/>
    </cofactor>
</comment>
<evidence type="ECO:0000313" key="13">
    <source>
        <dbReference type="EMBL" id="VVD76040.1"/>
    </source>
</evidence>
<dbReference type="NCBIfam" id="TIGR01670">
    <property type="entry name" value="KdsC-phosphatas"/>
    <property type="match status" value="1"/>
</dbReference>
<accession>A0A5E4SK07</accession>
<dbReference type="EMBL" id="CABPSI010000001">
    <property type="protein sequence ID" value="VVD76040.1"/>
    <property type="molecule type" value="Genomic_DNA"/>
</dbReference>
<dbReference type="Pfam" id="PF08282">
    <property type="entry name" value="Hydrolase_3"/>
    <property type="match status" value="1"/>
</dbReference>
<dbReference type="Gene3D" id="3.40.50.1000">
    <property type="entry name" value="HAD superfamily/HAD-like"/>
    <property type="match status" value="1"/>
</dbReference>
<dbReference type="SFLD" id="SFLDG01136">
    <property type="entry name" value="C1.6:_Phosphoserine_Phosphatas"/>
    <property type="match status" value="1"/>
</dbReference>
<dbReference type="FunFam" id="3.40.50.1000:FF:000029">
    <property type="entry name" value="3-deoxy-D-manno-octulosonate 8-phosphate phosphatase KdsC"/>
    <property type="match status" value="1"/>
</dbReference>
<dbReference type="InterPro" id="IPR050793">
    <property type="entry name" value="CMP-NeuNAc_synthase"/>
</dbReference>